<organism evidence="4 5">
    <name type="scientific">Ophiocordyceps sinensis</name>
    <dbReference type="NCBI Taxonomy" id="72228"/>
    <lineage>
        <taxon>Eukaryota</taxon>
        <taxon>Fungi</taxon>
        <taxon>Dikarya</taxon>
        <taxon>Ascomycota</taxon>
        <taxon>Pezizomycotina</taxon>
        <taxon>Sordariomycetes</taxon>
        <taxon>Hypocreomycetidae</taxon>
        <taxon>Hypocreales</taxon>
        <taxon>Ophiocordycipitaceae</taxon>
        <taxon>Ophiocordyceps</taxon>
    </lineage>
</organism>
<keyword evidence="5" id="KW-1185">Reference proteome</keyword>
<dbReference type="Proteomes" id="UP000557566">
    <property type="component" value="Unassembled WGS sequence"/>
</dbReference>
<proteinExistence type="predicted"/>
<feature type="repeat" description="ANK" evidence="3">
    <location>
        <begin position="51"/>
        <end position="83"/>
    </location>
</feature>
<keyword evidence="1" id="KW-0677">Repeat</keyword>
<feature type="repeat" description="ANK" evidence="3">
    <location>
        <begin position="18"/>
        <end position="50"/>
    </location>
</feature>
<keyword evidence="2 3" id="KW-0040">ANK repeat</keyword>
<accession>A0A8H4PRV6</accession>
<dbReference type="OrthoDB" id="4918761at2759"/>
<dbReference type="InterPro" id="IPR036770">
    <property type="entry name" value="Ankyrin_rpt-contain_sf"/>
</dbReference>
<comment type="caution">
    <text evidence="4">The sequence shown here is derived from an EMBL/GenBank/DDBJ whole genome shotgun (WGS) entry which is preliminary data.</text>
</comment>
<dbReference type="EMBL" id="JAAVMX010000005">
    <property type="protein sequence ID" value="KAF4509221.1"/>
    <property type="molecule type" value="Genomic_DNA"/>
</dbReference>
<gene>
    <name evidence="4" type="ORF">G6O67_005503</name>
</gene>
<evidence type="ECO:0000256" key="3">
    <source>
        <dbReference type="PROSITE-ProRule" id="PRU00023"/>
    </source>
</evidence>
<reference evidence="4 5" key="1">
    <citation type="journal article" date="2020" name="Genome Biol. Evol.">
        <title>A new high-quality draft genome assembly of the Chinese cordyceps Ophiocordyceps sinensis.</title>
        <authorList>
            <person name="Shu R."/>
            <person name="Zhang J."/>
            <person name="Meng Q."/>
            <person name="Zhang H."/>
            <person name="Zhou G."/>
            <person name="Li M."/>
            <person name="Wu P."/>
            <person name="Zhao Y."/>
            <person name="Chen C."/>
            <person name="Qin Q."/>
        </authorList>
    </citation>
    <scope>NUCLEOTIDE SEQUENCE [LARGE SCALE GENOMIC DNA]</scope>
    <source>
        <strain evidence="4 5">IOZ07</strain>
    </source>
</reference>
<dbReference type="Gene3D" id="1.25.40.20">
    <property type="entry name" value="Ankyrin repeat-containing domain"/>
    <property type="match status" value="1"/>
</dbReference>
<dbReference type="InterPro" id="IPR050776">
    <property type="entry name" value="Ank_Repeat/CDKN_Inhibitor"/>
</dbReference>
<name>A0A8H4PRV6_9HYPO</name>
<dbReference type="SMART" id="SM00248">
    <property type="entry name" value="ANK"/>
    <property type="match status" value="2"/>
</dbReference>
<evidence type="ECO:0000313" key="4">
    <source>
        <dbReference type="EMBL" id="KAF4509221.1"/>
    </source>
</evidence>
<evidence type="ECO:0000256" key="2">
    <source>
        <dbReference type="ARBA" id="ARBA00023043"/>
    </source>
</evidence>
<evidence type="ECO:0000256" key="1">
    <source>
        <dbReference type="ARBA" id="ARBA00022737"/>
    </source>
</evidence>
<dbReference type="AlphaFoldDB" id="A0A8H4PRV6"/>
<dbReference type="SUPFAM" id="SSF48403">
    <property type="entry name" value="Ankyrin repeat"/>
    <property type="match status" value="1"/>
</dbReference>
<dbReference type="PANTHER" id="PTHR24201">
    <property type="entry name" value="ANK_REP_REGION DOMAIN-CONTAINING PROTEIN"/>
    <property type="match status" value="1"/>
</dbReference>
<dbReference type="InterPro" id="IPR002110">
    <property type="entry name" value="Ankyrin_rpt"/>
</dbReference>
<dbReference type="PROSITE" id="PS50088">
    <property type="entry name" value="ANK_REPEAT"/>
    <property type="match status" value="2"/>
</dbReference>
<dbReference type="Pfam" id="PF12796">
    <property type="entry name" value="Ank_2"/>
    <property type="match status" value="1"/>
</dbReference>
<evidence type="ECO:0008006" key="6">
    <source>
        <dbReference type="Google" id="ProtNLM"/>
    </source>
</evidence>
<dbReference type="PROSITE" id="PS50297">
    <property type="entry name" value="ANK_REP_REGION"/>
    <property type="match status" value="2"/>
</dbReference>
<protein>
    <recommendedName>
        <fullName evidence="6">Ankyrin repeat-containing domain protein</fullName>
    </recommendedName>
</protein>
<sequence length="106" mass="11308">MLKMLLDSGAQATLATDDGVTALHTAAFHGSEAASRLLVDAGANVSAVNFDQETPLHVAAMFGHTAVLKLLIESNSCLEVWEFLVDDASRQGKACRTWSPWPLAPE</sequence>
<evidence type="ECO:0000313" key="5">
    <source>
        <dbReference type="Proteomes" id="UP000557566"/>
    </source>
</evidence>